<dbReference type="EMBL" id="CP002156">
    <property type="protein sequence ID" value="ADM08946.1"/>
    <property type="molecule type" value="Genomic_DNA"/>
</dbReference>
<dbReference type="OrthoDB" id="8481828at2"/>
<feature type="region of interest" description="Disordered" evidence="2">
    <location>
        <begin position="53"/>
        <end position="86"/>
    </location>
</feature>
<evidence type="ECO:0008006" key="5">
    <source>
        <dbReference type="Google" id="ProtNLM"/>
    </source>
</evidence>
<sequence length="86" mass="9382">MTDNAGKDDAPDQGQAPVPTTDDGIPLIVNGRRLSETEITALREARDRRDAIAREDQAREVGGAARDTNPTRYGDWEKAGRAIDFS</sequence>
<reference evidence="4" key="1">
    <citation type="submission" date="2010-08" db="EMBL/GenBank/DDBJ databases">
        <title>Genome sequence of Parvularcula bermudensis HTCC2503.</title>
        <authorList>
            <person name="Kang D.-M."/>
            <person name="Oh H.-M."/>
            <person name="Cho J.-C."/>
        </authorList>
    </citation>
    <scope>NUCLEOTIDE SEQUENCE [LARGE SCALE GENOMIC DNA]</scope>
    <source>
        <strain evidence="4">ATCC BAA-594 / HTCC2503 / KCTC 12087</strain>
    </source>
</reference>
<dbReference type="HOGENOM" id="CLU_160299_1_0_5"/>
<dbReference type="RefSeq" id="WP_013299920.1">
    <property type="nucleotide sequence ID" value="NC_014414.1"/>
</dbReference>
<comment type="similarity">
    <text evidence="1">Belongs to the SDHAF4 family.</text>
</comment>
<feature type="region of interest" description="Disordered" evidence="2">
    <location>
        <begin position="1"/>
        <end position="26"/>
    </location>
</feature>
<accession>E0TER3</accession>
<evidence type="ECO:0000313" key="4">
    <source>
        <dbReference type="Proteomes" id="UP000001302"/>
    </source>
</evidence>
<dbReference type="Pfam" id="PF07896">
    <property type="entry name" value="DUF1674"/>
    <property type="match status" value="1"/>
</dbReference>
<proteinExistence type="inferred from homology"/>
<evidence type="ECO:0000256" key="1">
    <source>
        <dbReference type="ARBA" id="ARBA00005701"/>
    </source>
</evidence>
<dbReference type="STRING" id="314260.PB2503_04357"/>
<dbReference type="KEGG" id="pbr:PB2503_04357"/>
<name>E0TER3_PARBH</name>
<dbReference type="InterPro" id="IPR012875">
    <property type="entry name" value="SDHF4"/>
</dbReference>
<organism evidence="3 4">
    <name type="scientific">Parvularcula bermudensis (strain ATCC BAA-594 / HTCC2503 / KCTC 12087)</name>
    <dbReference type="NCBI Taxonomy" id="314260"/>
    <lineage>
        <taxon>Bacteria</taxon>
        <taxon>Pseudomonadati</taxon>
        <taxon>Pseudomonadota</taxon>
        <taxon>Alphaproteobacteria</taxon>
        <taxon>Parvularculales</taxon>
        <taxon>Parvularculaceae</taxon>
        <taxon>Parvularcula</taxon>
    </lineage>
</organism>
<dbReference type="AlphaFoldDB" id="E0TER3"/>
<feature type="compositionally biased region" description="Basic and acidic residues" evidence="2">
    <location>
        <begin position="74"/>
        <end position="86"/>
    </location>
</feature>
<feature type="compositionally biased region" description="Basic and acidic residues" evidence="2">
    <location>
        <begin position="1"/>
        <end position="10"/>
    </location>
</feature>
<evidence type="ECO:0000313" key="3">
    <source>
        <dbReference type="EMBL" id="ADM08946.1"/>
    </source>
</evidence>
<protein>
    <recommendedName>
        <fullName evidence="5">DUF1674 domain-containing protein</fullName>
    </recommendedName>
</protein>
<dbReference type="eggNOG" id="COG5508">
    <property type="taxonomic scope" value="Bacteria"/>
</dbReference>
<reference evidence="3 4" key="2">
    <citation type="journal article" date="2011" name="J. Bacteriol.">
        <title>Complete genome sequence of strain HTCC2503T of Parvularcula bermudensis, the type species of the order "Parvularculales" in the class Alphaproteobacteria.</title>
        <authorList>
            <person name="Oh H.M."/>
            <person name="Kang I."/>
            <person name="Vergin K.L."/>
            <person name="Kang D."/>
            <person name="Rhee K.H."/>
            <person name="Giovannoni S.J."/>
            <person name="Cho J.C."/>
        </authorList>
    </citation>
    <scope>NUCLEOTIDE SEQUENCE [LARGE SCALE GENOMIC DNA]</scope>
    <source>
        <strain evidence="4">ATCC BAA-594 / HTCC2503 / KCTC 12087</strain>
    </source>
</reference>
<evidence type="ECO:0000256" key="2">
    <source>
        <dbReference type="SAM" id="MobiDB-lite"/>
    </source>
</evidence>
<keyword evidence="4" id="KW-1185">Reference proteome</keyword>
<dbReference type="Proteomes" id="UP000001302">
    <property type="component" value="Chromosome"/>
</dbReference>
<gene>
    <name evidence="3" type="ordered locus">PB2503_04357</name>
</gene>